<dbReference type="SUPFAM" id="SSF55073">
    <property type="entry name" value="Nucleotide cyclase"/>
    <property type="match status" value="1"/>
</dbReference>
<dbReference type="GO" id="GO:0052621">
    <property type="term" value="F:diguanylate cyclase activity"/>
    <property type="evidence" value="ECO:0007669"/>
    <property type="project" value="TreeGrafter"/>
</dbReference>
<dbReference type="InterPro" id="IPR029787">
    <property type="entry name" value="Nucleotide_cyclase"/>
</dbReference>
<dbReference type="EMBL" id="CP040058">
    <property type="protein sequence ID" value="QCP35654.1"/>
    <property type="molecule type" value="Genomic_DNA"/>
</dbReference>
<evidence type="ECO:0000259" key="2">
    <source>
        <dbReference type="PROSITE" id="PS50887"/>
    </source>
</evidence>
<dbReference type="Pfam" id="PF00990">
    <property type="entry name" value="GGDEF"/>
    <property type="match status" value="1"/>
</dbReference>
<evidence type="ECO:0000313" key="3">
    <source>
        <dbReference type="EMBL" id="QCP35654.1"/>
    </source>
</evidence>
<dbReference type="CDD" id="cd01949">
    <property type="entry name" value="GGDEF"/>
    <property type="match status" value="1"/>
</dbReference>
<proteinExistence type="predicted"/>
<name>A0A4P8IIB8_9FIRM</name>
<dbReference type="KEGG" id="arf:AR1Y2_2200"/>
<keyword evidence="4" id="KW-1185">Reference proteome</keyword>
<gene>
    <name evidence="3" type="ORF">AR1Y2_2200</name>
</gene>
<dbReference type="InterPro" id="IPR050469">
    <property type="entry name" value="Diguanylate_Cyclase"/>
</dbReference>
<dbReference type="Proteomes" id="UP000298653">
    <property type="component" value="Chromosome"/>
</dbReference>
<dbReference type="InterPro" id="IPR000160">
    <property type="entry name" value="GGDEF_dom"/>
</dbReference>
<dbReference type="OrthoDB" id="9805474at2"/>
<feature type="transmembrane region" description="Helical" evidence="1">
    <location>
        <begin position="116"/>
        <end position="136"/>
    </location>
</feature>
<organism evidence="3 4">
    <name type="scientific">Anaerostipes rhamnosivorans</name>
    <dbReference type="NCBI Taxonomy" id="1229621"/>
    <lineage>
        <taxon>Bacteria</taxon>
        <taxon>Bacillati</taxon>
        <taxon>Bacillota</taxon>
        <taxon>Clostridia</taxon>
        <taxon>Lachnospirales</taxon>
        <taxon>Lachnospiraceae</taxon>
        <taxon>Anaerostipes</taxon>
    </lineage>
</organism>
<dbReference type="NCBIfam" id="TIGR00254">
    <property type="entry name" value="GGDEF"/>
    <property type="match status" value="1"/>
</dbReference>
<feature type="transmembrane region" description="Helical" evidence="1">
    <location>
        <begin position="15"/>
        <end position="33"/>
    </location>
</feature>
<evidence type="ECO:0000256" key="1">
    <source>
        <dbReference type="SAM" id="Phobius"/>
    </source>
</evidence>
<dbReference type="PROSITE" id="PS50887">
    <property type="entry name" value="GGDEF"/>
    <property type="match status" value="1"/>
</dbReference>
<dbReference type="Gene3D" id="3.30.70.270">
    <property type="match status" value="1"/>
</dbReference>
<reference evidence="3 4" key="1">
    <citation type="submission" date="2019-05" db="EMBL/GenBank/DDBJ databases">
        <title>Complete genome sequencing of Anaerostipes rhamnosivorans.</title>
        <authorList>
            <person name="Bui T.P.N."/>
            <person name="de Vos W.M."/>
        </authorList>
    </citation>
    <scope>NUCLEOTIDE SEQUENCE [LARGE SCALE GENOMIC DNA]</scope>
    <source>
        <strain evidence="3 4">1y2</strain>
    </source>
</reference>
<protein>
    <submittedName>
        <fullName evidence="3">Putative GGDEF family protein</fullName>
    </submittedName>
</protein>
<dbReference type="PANTHER" id="PTHR45138:SF9">
    <property type="entry name" value="DIGUANYLATE CYCLASE DGCM-RELATED"/>
    <property type="match status" value="1"/>
</dbReference>
<dbReference type="AlphaFoldDB" id="A0A4P8IIB8"/>
<keyword evidence="1" id="KW-0812">Transmembrane</keyword>
<dbReference type="PANTHER" id="PTHR45138">
    <property type="entry name" value="REGULATORY COMPONENTS OF SENSORY TRANSDUCTION SYSTEM"/>
    <property type="match status" value="1"/>
</dbReference>
<sequence length="348" mass="39148">MTESDRAEDRYVRRIYRQIILLALLAHLSYVFIFIATGIWVLAAYNVASVCFYCTMGIISEKGYYRTAVTAIHLEVCVFAIVSTVAAGWDIGIWVYLIAMTSLTYFCPFQHKGVPYVFAAFEIFVFLALKLYIGFVNPGFFEVKGTEAVWISLYSICACFTIILYAAVSSSLSAAVSRQELQDENRSLTTLANYDQLTGLLSRYAFLERMKKYSDTSTVLALSDIDDFKVVNDTWGHSCGDKVLSEAAELVRSFLGREVDVCRWGGEEFVYLFQNVSMEEAIQKIQQLCDAVAEHSFCHEDINLKITMTFGVSPVEKGSSPEETVTLADRQMYKGKANGKNCVVFRKP</sequence>
<feature type="transmembrane region" description="Helical" evidence="1">
    <location>
        <begin position="148"/>
        <end position="168"/>
    </location>
</feature>
<dbReference type="RefSeq" id="WP_137328986.1">
    <property type="nucleotide sequence ID" value="NZ_CP040058.1"/>
</dbReference>
<dbReference type="InterPro" id="IPR043128">
    <property type="entry name" value="Rev_trsase/Diguanyl_cyclase"/>
</dbReference>
<dbReference type="SMART" id="SM00267">
    <property type="entry name" value="GGDEF"/>
    <property type="match status" value="1"/>
</dbReference>
<accession>A0A4P8IIB8</accession>
<keyword evidence="1" id="KW-1133">Transmembrane helix</keyword>
<feature type="domain" description="GGDEF" evidence="2">
    <location>
        <begin position="216"/>
        <end position="348"/>
    </location>
</feature>
<evidence type="ECO:0000313" key="4">
    <source>
        <dbReference type="Proteomes" id="UP000298653"/>
    </source>
</evidence>
<keyword evidence="1" id="KW-0472">Membrane</keyword>